<accession>X1RLK9</accession>
<reference evidence="2" key="1">
    <citation type="journal article" date="2014" name="Front. Microbiol.">
        <title>High frequency of phylogenetically diverse reductive dehalogenase-homologous genes in deep subseafloor sedimentary metagenomes.</title>
        <authorList>
            <person name="Kawai M."/>
            <person name="Futagami T."/>
            <person name="Toyoda A."/>
            <person name="Takaki Y."/>
            <person name="Nishi S."/>
            <person name="Hori S."/>
            <person name="Arai W."/>
            <person name="Tsubouchi T."/>
            <person name="Morono Y."/>
            <person name="Uchiyama I."/>
            <person name="Ito T."/>
            <person name="Fujiyama A."/>
            <person name="Inagaki F."/>
            <person name="Takami H."/>
        </authorList>
    </citation>
    <scope>NUCLEOTIDE SEQUENCE</scope>
    <source>
        <strain evidence="2">Expedition CK06-06</strain>
    </source>
</reference>
<proteinExistence type="predicted"/>
<name>X1RLK9_9ZZZZ</name>
<dbReference type="EMBL" id="BARV01044875">
    <property type="protein sequence ID" value="GAI64045.1"/>
    <property type="molecule type" value="Genomic_DNA"/>
</dbReference>
<gene>
    <name evidence="2" type="ORF">S06H3_66117</name>
</gene>
<evidence type="ECO:0000313" key="2">
    <source>
        <dbReference type="EMBL" id="GAI64045.1"/>
    </source>
</evidence>
<feature type="non-terminal residue" evidence="2">
    <location>
        <position position="62"/>
    </location>
</feature>
<feature type="domain" description="DUF362" evidence="1">
    <location>
        <begin position="1"/>
        <end position="37"/>
    </location>
</feature>
<organism evidence="2">
    <name type="scientific">marine sediment metagenome</name>
    <dbReference type="NCBI Taxonomy" id="412755"/>
    <lineage>
        <taxon>unclassified sequences</taxon>
        <taxon>metagenomes</taxon>
        <taxon>ecological metagenomes</taxon>
    </lineage>
</organism>
<protein>
    <recommendedName>
        <fullName evidence="1">DUF362 domain-containing protein</fullName>
    </recommendedName>
</protein>
<dbReference type="Pfam" id="PF04015">
    <property type="entry name" value="DUF362"/>
    <property type="match status" value="1"/>
</dbReference>
<evidence type="ECO:0000259" key="1">
    <source>
        <dbReference type="Pfam" id="PF04015"/>
    </source>
</evidence>
<comment type="caution">
    <text evidence="2">The sequence shown here is derived from an EMBL/GenBank/DDBJ whole genome shotgun (WGS) entry which is preliminary data.</text>
</comment>
<dbReference type="InterPro" id="IPR007160">
    <property type="entry name" value="DUF362"/>
</dbReference>
<dbReference type="AlphaFoldDB" id="X1RLK9"/>
<sequence length="62" mass="6375">MDAVVAMEGEGPSAGDPIWLGTVLVSPDCVSLDVVASQMTGFKPQEILTSVDAMERGLGPQA</sequence>